<protein>
    <submittedName>
        <fullName evidence="4">Putative signaling membrane protein containing multidomains (Diguanylate cyclase (GGDEF)/phosphodiesterase (EAL))</fullName>
    </submittedName>
</protein>
<evidence type="ECO:0000313" key="5">
    <source>
        <dbReference type="Proteomes" id="UP000028181"/>
    </source>
</evidence>
<keyword evidence="1" id="KW-1133">Transmembrane helix</keyword>
<proteinExistence type="predicted"/>
<dbReference type="NCBIfam" id="TIGR00254">
    <property type="entry name" value="GGDEF"/>
    <property type="match status" value="1"/>
</dbReference>
<dbReference type="Gene3D" id="3.20.20.450">
    <property type="entry name" value="EAL domain"/>
    <property type="match status" value="1"/>
</dbReference>
<dbReference type="PROSITE" id="PS50883">
    <property type="entry name" value="EAL"/>
    <property type="match status" value="1"/>
</dbReference>
<dbReference type="PANTHER" id="PTHR44757">
    <property type="entry name" value="DIGUANYLATE CYCLASE DGCP"/>
    <property type="match status" value="1"/>
</dbReference>
<feature type="transmembrane region" description="Helical" evidence="1">
    <location>
        <begin position="159"/>
        <end position="186"/>
    </location>
</feature>
<dbReference type="Pfam" id="PF00563">
    <property type="entry name" value="EAL"/>
    <property type="match status" value="1"/>
</dbReference>
<dbReference type="PATRIC" id="fig|1028800.3.peg.1641"/>
<dbReference type="Proteomes" id="UP000028181">
    <property type="component" value="Chromosome I"/>
</dbReference>
<dbReference type="eggNOG" id="COG5001">
    <property type="taxonomic scope" value="Bacteria"/>
</dbReference>
<evidence type="ECO:0000259" key="3">
    <source>
        <dbReference type="PROSITE" id="PS50887"/>
    </source>
</evidence>
<evidence type="ECO:0000256" key="1">
    <source>
        <dbReference type="SAM" id="Phobius"/>
    </source>
</evidence>
<dbReference type="SUPFAM" id="SSF55073">
    <property type="entry name" value="Nucleotide cyclase"/>
    <property type="match status" value="1"/>
</dbReference>
<dbReference type="OrthoDB" id="8107802at2"/>
<feature type="transmembrane region" description="Helical" evidence="1">
    <location>
        <begin position="30"/>
        <end position="48"/>
    </location>
</feature>
<dbReference type="HOGENOM" id="CLU_000445_70_49_5"/>
<feature type="domain" description="EAL" evidence="2">
    <location>
        <begin position="403"/>
        <end position="656"/>
    </location>
</feature>
<dbReference type="InterPro" id="IPR000160">
    <property type="entry name" value="GGDEF_dom"/>
</dbReference>
<organism evidence="4 5">
    <name type="scientific">Neorhizobium galegae bv. orientalis str. HAMBI 540</name>
    <dbReference type="NCBI Taxonomy" id="1028800"/>
    <lineage>
        <taxon>Bacteria</taxon>
        <taxon>Pseudomonadati</taxon>
        <taxon>Pseudomonadota</taxon>
        <taxon>Alphaproteobacteria</taxon>
        <taxon>Hyphomicrobiales</taxon>
        <taxon>Rhizobiaceae</taxon>
        <taxon>Rhizobium/Agrobacterium group</taxon>
        <taxon>Neorhizobium</taxon>
    </lineage>
</organism>
<dbReference type="Gene3D" id="3.30.70.270">
    <property type="match status" value="1"/>
</dbReference>
<accession>A0A068SRW4</accession>
<dbReference type="GO" id="GO:0003824">
    <property type="term" value="F:catalytic activity"/>
    <property type="evidence" value="ECO:0007669"/>
    <property type="project" value="UniProtKB-ARBA"/>
</dbReference>
<dbReference type="RefSeq" id="WP_051909284.1">
    <property type="nucleotide sequence ID" value="NZ_HG938353.1"/>
</dbReference>
<feature type="transmembrane region" description="Helical" evidence="1">
    <location>
        <begin position="126"/>
        <end position="147"/>
    </location>
</feature>
<gene>
    <name evidence="4" type="ORF">RG540_CH16330</name>
</gene>
<dbReference type="SUPFAM" id="SSF141868">
    <property type="entry name" value="EAL domain-like"/>
    <property type="match status" value="1"/>
</dbReference>
<dbReference type="Pfam" id="PF00990">
    <property type="entry name" value="GGDEF"/>
    <property type="match status" value="1"/>
</dbReference>
<reference evidence="5" key="1">
    <citation type="journal article" date="2014" name="BMC Genomics">
        <title>Genome sequencing of two Neorhizobium galegae strains reveals a noeT gene responsible for the unusual acetylation of the nodulation factors.</title>
        <authorList>
            <person name="Osterman J."/>
            <person name="Marsh J."/>
            <person name="Laine P.K."/>
            <person name="Zeng Z."/>
            <person name="Alatalo E."/>
            <person name="Sullivan J.T."/>
            <person name="Young J.P."/>
            <person name="Thomas-Oates J."/>
            <person name="Paulin L."/>
            <person name="Lindstrom K."/>
        </authorList>
    </citation>
    <scope>NUCLEOTIDE SEQUENCE [LARGE SCALE GENOMIC DNA]</scope>
    <source>
        <strain evidence="5">HAMBI 540</strain>
    </source>
</reference>
<dbReference type="CDD" id="cd01949">
    <property type="entry name" value="GGDEF"/>
    <property type="match status" value="1"/>
</dbReference>
<name>A0A068SRW4_NEOGA</name>
<dbReference type="InterPro" id="IPR035919">
    <property type="entry name" value="EAL_sf"/>
</dbReference>
<dbReference type="InterPro" id="IPR043128">
    <property type="entry name" value="Rev_trsase/Diguanyl_cyclase"/>
</dbReference>
<dbReference type="CDD" id="cd01948">
    <property type="entry name" value="EAL"/>
    <property type="match status" value="1"/>
</dbReference>
<dbReference type="InterPro" id="IPR052155">
    <property type="entry name" value="Biofilm_reg_signaling"/>
</dbReference>
<sequence>MEAEFRTGQIDPALALDVKRAQASTILERLISTLATNAAISASALFVTTIDRGLTVSASLWFMAVIASLVLRVFMASILKRWETVEHAPQQALNVLTVGALVSGLAWAALPLTVPDFNALDGDSGLYLIMCGMATGAVLMGVGHNPVSLAFAIPPNISVMVSLAVTGSASGWLLTIDVVALTMVLIRSSRTSEATFVGNVLGKLKATALADSLSSANSNILRANYRLEVLANCDPLTGLANRTAFNTALDTGISAARLEEEQLALLILDLDRFKTVNDTLGHSAGDALLVEVSDRLRLAVDGKGVIARLGGDEFAIILGGSDAAETARGLAKRILEHSRQPVMLEGQPTVVGTSIGLALFPLHADTAEDLFISADMALYRAKDGGRRQWREFEPAFRSQADRQNQIEHELADALDAGDLEAWFQPQVDLASQEITGFEALVRWHHPYLGPIAPPEIVAAAQAANLADRLTATVAEAACRLLTRLPSLGLPRATVAINVSPREFDLYSVTDVLDCITSAHCIDPALFEIEITEEAILDTLVAGEQLKRIERSGYKLAVDDFGAGHSSLAYLVALKVDRLKLDRRFITNVHQSRQNQEIVGAMASLGRALSMEVVVEGVESEEEANALKALGCQFAQGYFFGRPMPAERIPGWIECRRAATQRQVA</sequence>
<keyword evidence="1" id="KW-0812">Transmembrane</keyword>
<dbReference type="EMBL" id="HG938353">
    <property type="protein sequence ID" value="CDN47805.1"/>
    <property type="molecule type" value="Genomic_DNA"/>
</dbReference>
<feature type="transmembrane region" description="Helical" evidence="1">
    <location>
        <begin position="91"/>
        <end position="114"/>
    </location>
</feature>
<dbReference type="PANTHER" id="PTHR44757:SF2">
    <property type="entry name" value="BIOFILM ARCHITECTURE MAINTENANCE PROTEIN MBAA"/>
    <property type="match status" value="1"/>
</dbReference>
<dbReference type="AlphaFoldDB" id="A0A068SRW4"/>
<dbReference type="InterPro" id="IPR029787">
    <property type="entry name" value="Nucleotide_cyclase"/>
</dbReference>
<dbReference type="KEGG" id="ngg:RG540_CH16330"/>
<feature type="transmembrane region" description="Helical" evidence="1">
    <location>
        <begin position="60"/>
        <end position="79"/>
    </location>
</feature>
<keyword evidence="1" id="KW-0472">Membrane</keyword>
<keyword evidence="5" id="KW-1185">Reference proteome</keyword>
<dbReference type="PROSITE" id="PS50887">
    <property type="entry name" value="GGDEF"/>
    <property type="match status" value="1"/>
</dbReference>
<dbReference type="SMART" id="SM00267">
    <property type="entry name" value="GGDEF"/>
    <property type="match status" value="1"/>
</dbReference>
<feature type="domain" description="GGDEF" evidence="3">
    <location>
        <begin position="261"/>
        <end position="394"/>
    </location>
</feature>
<dbReference type="GeneID" id="24257451"/>
<dbReference type="FunFam" id="3.30.70.270:FF:000001">
    <property type="entry name" value="Diguanylate cyclase domain protein"/>
    <property type="match status" value="1"/>
</dbReference>
<evidence type="ECO:0000259" key="2">
    <source>
        <dbReference type="PROSITE" id="PS50883"/>
    </source>
</evidence>
<evidence type="ECO:0000313" key="4">
    <source>
        <dbReference type="EMBL" id="CDN47805.1"/>
    </source>
</evidence>
<dbReference type="SMART" id="SM00052">
    <property type="entry name" value="EAL"/>
    <property type="match status" value="1"/>
</dbReference>
<dbReference type="InterPro" id="IPR001633">
    <property type="entry name" value="EAL_dom"/>
</dbReference>